<evidence type="ECO:0000313" key="2">
    <source>
        <dbReference type="Proteomes" id="UP001239795"/>
    </source>
</evidence>
<name>A0AAI9U484_9PEZI</name>
<protein>
    <submittedName>
        <fullName evidence="1">Uncharacterized protein</fullName>
    </submittedName>
</protein>
<gene>
    <name evidence="1" type="ORF">CMEL01_07585</name>
</gene>
<accession>A0AAI9U484</accession>
<reference evidence="1 2" key="1">
    <citation type="submission" date="2016-10" db="EMBL/GenBank/DDBJ databases">
        <title>The genome sequence of Colletotrichum fioriniae PJ7.</title>
        <authorList>
            <person name="Baroncelli R."/>
        </authorList>
    </citation>
    <scope>NUCLEOTIDE SEQUENCE [LARGE SCALE GENOMIC DNA]</scope>
    <source>
        <strain evidence="1">Col 31</strain>
    </source>
</reference>
<comment type="caution">
    <text evidence="1">The sequence shown here is derived from an EMBL/GenBank/DDBJ whole genome shotgun (WGS) entry which is preliminary data.</text>
</comment>
<evidence type="ECO:0000313" key="1">
    <source>
        <dbReference type="EMBL" id="KAK1450249.1"/>
    </source>
</evidence>
<dbReference type="AlphaFoldDB" id="A0AAI9U484"/>
<sequence>MPQSCELSNTINDMDIEPEDPTTYGWAFGAYERVGPDTGVLKLSGASFDVKVSRPADSLGRDPWKKEQPLPREYEFLSEDADAFGLIMSSLMTGTFPNHPHASVRSASDMITEFIYAGELSFKLGLRCIKRFRCAVSLHLRQLLLEDRTALLERHIASLPVEPVDLCPGSAKFDTIWDGDDPEEWSIIVKHCLGLIGQSERFKADVRGYMIQTLENRTKFSSVIAEASRHPVTLLIPGSPLPPVAWSFVTYRYSDPLVPAGGKVKAQRFTTTELSRSG</sequence>
<proteinExistence type="predicted"/>
<keyword evidence="2" id="KW-1185">Reference proteome</keyword>
<dbReference type="Proteomes" id="UP001239795">
    <property type="component" value="Unassembled WGS sequence"/>
</dbReference>
<organism evidence="1 2">
    <name type="scientific">Colletotrichum melonis</name>
    <dbReference type="NCBI Taxonomy" id="1209925"/>
    <lineage>
        <taxon>Eukaryota</taxon>
        <taxon>Fungi</taxon>
        <taxon>Dikarya</taxon>
        <taxon>Ascomycota</taxon>
        <taxon>Pezizomycotina</taxon>
        <taxon>Sordariomycetes</taxon>
        <taxon>Hypocreomycetidae</taxon>
        <taxon>Glomerellales</taxon>
        <taxon>Glomerellaceae</taxon>
        <taxon>Colletotrichum</taxon>
        <taxon>Colletotrichum acutatum species complex</taxon>
    </lineage>
</organism>
<dbReference type="EMBL" id="MLGG01000057">
    <property type="protein sequence ID" value="KAK1450249.1"/>
    <property type="molecule type" value="Genomic_DNA"/>
</dbReference>